<dbReference type="EMBL" id="CP157940">
    <property type="protein sequence ID" value="XBS54153.1"/>
    <property type="molecule type" value="Genomic_DNA"/>
</dbReference>
<organism evidence="2">
    <name type="scientific">Lacrimispora sp. BS-2</name>
    <dbReference type="NCBI Taxonomy" id="3151850"/>
    <lineage>
        <taxon>Bacteria</taxon>
        <taxon>Bacillati</taxon>
        <taxon>Bacillota</taxon>
        <taxon>Clostridia</taxon>
        <taxon>Lachnospirales</taxon>
        <taxon>Lachnospiraceae</taxon>
        <taxon>Lacrimispora</taxon>
    </lineage>
</organism>
<dbReference type="PANTHER" id="PTHR45947">
    <property type="entry name" value="SULFOQUINOVOSYL TRANSFERASE SQD2"/>
    <property type="match status" value="1"/>
</dbReference>
<dbReference type="EC" id="2.4.-.-" evidence="2"/>
<sequence length="467" mass="54107">MMKILVFGAGVFFVNRKDILSKEEIIAFIDNDVNKWNKRIDNIPIVPPSHIKEFSYDKIIVLSRQVEAIKMQLIKEFAIDEALILDFDRYCEYRVKNQVLCELKVYYQKKQNLFSKNKKRVLIIANVLNYGGASLAAFYAILALREKGIDAVIVARKADKRLIYEMTNKGVPVFIQELIGYCVWEQISWIEQFNYIIVNTLQLGRIIKELIYRKPVLWWIHESRIEYEYLDKGIIESLDSMNIETYVVSDVAFRTFRQYFHKINANILHYGIPDNSYASIRFATGVKTVFAVIGAIAFIKAQDIFLQAIMQLTQEERNKSEFWLIGACPPENQYGTSVLKQAGTIPEVKWLGELNREEIEKVYKSIDVVVVPSRQETMSIVMTEAFMYGKVGIASNAIGMAKYIEDEENGLIFENENANDLLKKMSWVLNNKSKLNSISKKARLIYEKHFTLEVFGDRLKTIIDDLK</sequence>
<dbReference type="AlphaFoldDB" id="A0AAU7PPH1"/>
<dbReference type="GO" id="GO:0016757">
    <property type="term" value="F:glycosyltransferase activity"/>
    <property type="evidence" value="ECO:0007669"/>
    <property type="project" value="UniProtKB-KW"/>
</dbReference>
<dbReference type="RefSeq" id="WP_349946609.1">
    <property type="nucleotide sequence ID" value="NZ_CP157940.1"/>
</dbReference>
<dbReference type="Pfam" id="PF16994">
    <property type="entry name" value="Glyco_trans_4_5"/>
    <property type="match status" value="1"/>
</dbReference>
<protein>
    <submittedName>
        <fullName evidence="2">Glycosyltransferase family 4 protein</fullName>
        <ecNumber evidence="2">2.4.-.-</ecNumber>
    </submittedName>
</protein>
<evidence type="ECO:0000259" key="1">
    <source>
        <dbReference type="Pfam" id="PF00534"/>
    </source>
</evidence>
<gene>
    <name evidence="2" type="ORF">ABFV83_20555</name>
</gene>
<evidence type="ECO:0000313" key="2">
    <source>
        <dbReference type="EMBL" id="XBS54153.1"/>
    </source>
</evidence>
<dbReference type="CDD" id="cd03801">
    <property type="entry name" value="GT4_PimA-like"/>
    <property type="match status" value="1"/>
</dbReference>
<proteinExistence type="predicted"/>
<dbReference type="Gene3D" id="3.40.50.2000">
    <property type="entry name" value="Glycogen Phosphorylase B"/>
    <property type="match status" value="2"/>
</dbReference>
<dbReference type="PANTHER" id="PTHR45947:SF3">
    <property type="entry name" value="SULFOQUINOVOSYL TRANSFERASE SQD2"/>
    <property type="match status" value="1"/>
</dbReference>
<reference evidence="2" key="1">
    <citation type="submission" date="2024-06" db="EMBL/GenBank/DDBJ databases">
        <title>Lacrimispora cavernae sp. nov., a novel anaerobe isolated from bat guano pile inside a cave.</title>
        <authorList>
            <person name="Miller S.L."/>
            <person name="Lu N."/>
            <person name="King J."/>
            <person name="Sankaranarayanan K."/>
            <person name="Lawson P.A."/>
        </authorList>
    </citation>
    <scope>NUCLEOTIDE SEQUENCE</scope>
    <source>
        <strain evidence="2">BS-2</strain>
    </source>
</reference>
<name>A0AAU7PPH1_9FIRM</name>
<feature type="domain" description="Glycosyl transferase family 1" evidence="1">
    <location>
        <begin position="287"/>
        <end position="443"/>
    </location>
</feature>
<dbReference type="SUPFAM" id="SSF53756">
    <property type="entry name" value="UDP-Glycosyltransferase/glycogen phosphorylase"/>
    <property type="match status" value="1"/>
</dbReference>
<dbReference type="InterPro" id="IPR050194">
    <property type="entry name" value="Glycosyltransferase_grp1"/>
</dbReference>
<dbReference type="Pfam" id="PF00534">
    <property type="entry name" value="Glycos_transf_1"/>
    <property type="match status" value="1"/>
</dbReference>
<keyword evidence="2" id="KW-0808">Transferase</keyword>
<dbReference type="InterPro" id="IPR001296">
    <property type="entry name" value="Glyco_trans_1"/>
</dbReference>
<accession>A0AAU7PPH1</accession>
<keyword evidence="2" id="KW-0328">Glycosyltransferase</keyword>
<dbReference type="Gene3D" id="3.40.50.720">
    <property type="entry name" value="NAD(P)-binding Rossmann-like Domain"/>
    <property type="match status" value="1"/>
</dbReference>
<dbReference type="InterPro" id="IPR041693">
    <property type="entry name" value="Glyco_trans_4_5"/>
</dbReference>